<dbReference type="Proteomes" id="UP000838878">
    <property type="component" value="Chromosome 1"/>
</dbReference>
<evidence type="ECO:0000313" key="7">
    <source>
        <dbReference type="EMBL" id="CAH0712893.1"/>
    </source>
</evidence>
<feature type="domain" description="PX" evidence="6">
    <location>
        <begin position="38"/>
        <end position="185"/>
    </location>
</feature>
<organism evidence="7 8">
    <name type="scientific">Brenthis ino</name>
    <name type="common">lesser marbled fritillary</name>
    <dbReference type="NCBI Taxonomy" id="405034"/>
    <lineage>
        <taxon>Eukaryota</taxon>
        <taxon>Metazoa</taxon>
        <taxon>Ecdysozoa</taxon>
        <taxon>Arthropoda</taxon>
        <taxon>Hexapoda</taxon>
        <taxon>Insecta</taxon>
        <taxon>Pterygota</taxon>
        <taxon>Neoptera</taxon>
        <taxon>Endopterygota</taxon>
        <taxon>Lepidoptera</taxon>
        <taxon>Glossata</taxon>
        <taxon>Ditrysia</taxon>
        <taxon>Papilionoidea</taxon>
        <taxon>Nymphalidae</taxon>
        <taxon>Heliconiinae</taxon>
        <taxon>Argynnini</taxon>
        <taxon>Brenthis</taxon>
    </lineage>
</organism>
<keyword evidence="5" id="KW-0812">Transmembrane</keyword>
<dbReference type="Gene3D" id="1.20.1270.60">
    <property type="entry name" value="Arfaptin homology (AH) domain/BAR domain"/>
    <property type="match status" value="1"/>
</dbReference>
<dbReference type="InterPro" id="IPR019336">
    <property type="entry name" value="GPR180/TMEM145_TM"/>
</dbReference>
<feature type="non-terminal residue" evidence="7">
    <location>
        <position position="1249"/>
    </location>
</feature>
<comment type="similarity">
    <text evidence="1">Belongs to the sorting nexin family.</text>
</comment>
<sequence length="1249" mass="142699">MMDCVEDNNHDPLSAPPVSPPSSGEIKVDKKKPSENISLADNSLLVDISDALSEKEKVKFTVHTKTTLPEFQKSEFFVVRQHEEFVWLHDRYEENADYAGYIIPPAPPRPDFDASREKLQRLGEGEGALTKEEFLKMKEELEEEYLATFKKTVAMHEVFLQRLAAHPVFRSDAHLRVFLEYEQDLCAKPRGKMEMIGGLVRSMTTTTDEIYLGATVRDVNDFFEQETAFLQEYYSHLKEAVAKVDRMTSKHKDVADAHIKLSSCITQLGTREQPPTERFLTRAAETFDKCRKIEGRMASDQDLKLADTLRYYMRDAHAAKAVLVRRLRCLAAYEAANRNLERARSKNKDVHAPMEVQEAEQAQSDACARFEQLSARAREELLDFRTRRVAAFRKSLIDLAELEIKHARAQQELFRKSLQVLRESLKASLTIKCYVNMILTTVLVLILVAPRVQGKWVEGRIDTKENWAFLARFCFLSLDGQFEYLIEFERDVGTPNLLLYYDDDSQWPAVYHSSKTCKEREAVLNRGGQNQMIKLSHWYPDTEYSGCILSQANKKLPAAKSSTTAAPKTSKTNVTTKPKNVSNITKLDVPSDPTYYNQFLKTTTPKPISTFSDTNATTWYELLPTDVWNSTTTVLPDDELWENIGPEKNYSKLENLKDVELLFENYNGSGHKIKRSTFELLERYHRRRLYSESKQNEGSTNTEKVRFVVSCHNSRRFRSARERWWFIAISNCDSPKGLDVRYKFLMTNGPNGDFWHEHFSADEFYVLPILLAYTFAYVIVMVAVVMCSVELKSRHLLHTTYKLFLMSLVSQHLGVMLQSLAGIRYAYNGVGNTSMRVTGQFFCGISETTFLLLLILMAKGYTITRGRLKVGFTVKLTIFMCCYVLTYVILFVYQARAFDPGEVLYLYESPAGYGLIVLRISAWCAFAYSTFFTVKKYPEKNMFYCPFFICGTLWFYAGPLFILTANSYIDKWVRESVVTAVLLFITFSGHVMFLLLTLPVFANKNFPYHVRTTQIGVMEVNGSSNLDRFGPTAYHPNERASQTVIIPLTRRTEELIGNMYNQYMATSPLSLENETPKLNGIPRRIDSVKSKASLIPQISTETNTSDDINPSIKEDREIFTVDPKIAPKTRENDMSMSNVLPDDEKLPNTDNVENGVNLPEVLRSKRNILEPLNRDVPLWSLAKGPCVVAMQLKKSLTIEGETPEIQTNGRKPSLRTSQAGSGEMSTIHEGREKSYVRSPVDIFTVPTRG</sequence>
<dbReference type="EMBL" id="OV170221">
    <property type="protein sequence ID" value="CAH0712893.1"/>
    <property type="molecule type" value="Genomic_DNA"/>
</dbReference>
<name>A0A8S4I0J7_9NEOP</name>
<evidence type="ECO:0000256" key="2">
    <source>
        <dbReference type="ARBA" id="ARBA00022448"/>
    </source>
</evidence>
<gene>
    <name evidence="7" type="ORF">BINO364_LOCUS115</name>
</gene>
<feature type="transmembrane region" description="Helical" evidence="5">
    <location>
        <begin position="913"/>
        <end position="931"/>
    </location>
</feature>
<dbReference type="Gene3D" id="3.30.1520.10">
    <property type="entry name" value="Phox-like domain"/>
    <property type="match status" value="1"/>
</dbReference>
<evidence type="ECO:0000256" key="4">
    <source>
        <dbReference type="SAM" id="MobiDB-lite"/>
    </source>
</evidence>
<dbReference type="OrthoDB" id="205745at2759"/>
<dbReference type="InterPro" id="IPR036871">
    <property type="entry name" value="PX_dom_sf"/>
</dbReference>
<dbReference type="Pfam" id="PF21892">
    <property type="entry name" value="TMEM145_N"/>
    <property type="match status" value="2"/>
</dbReference>
<feature type="transmembrane region" description="Helical" evidence="5">
    <location>
        <begin position="870"/>
        <end position="893"/>
    </location>
</feature>
<keyword evidence="3" id="KW-0653">Protein transport</keyword>
<dbReference type="InterPro" id="IPR027267">
    <property type="entry name" value="AH/BAR_dom_sf"/>
</dbReference>
<proteinExistence type="inferred from homology"/>
<dbReference type="SUPFAM" id="SSF64268">
    <property type="entry name" value="PX domain"/>
    <property type="match status" value="1"/>
</dbReference>
<keyword evidence="5" id="KW-1133">Transmembrane helix</keyword>
<dbReference type="CDD" id="cd06892">
    <property type="entry name" value="PX_SNX5_like"/>
    <property type="match status" value="1"/>
</dbReference>
<evidence type="ECO:0000256" key="3">
    <source>
        <dbReference type="ARBA" id="ARBA00022927"/>
    </source>
</evidence>
<dbReference type="PANTHER" id="PTHR45850:SF1">
    <property type="entry name" value="SORTING NEXIN 6, ISOFORM B"/>
    <property type="match status" value="1"/>
</dbReference>
<keyword evidence="5" id="KW-0472">Membrane</keyword>
<dbReference type="GO" id="GO:0007186">
    <property type="term" value="P:G protein-coupled receptor signaling pathway"/>
    <property type="evidence" value="ECO:0007669"/>
    <property type="project" value="InterPro"/>
</dbReference>
<feature type="transmembrane region" description="Helical" evidence="5">
    <location>
        <begin position="803"/>
        <end position="827"/>
    </location>
</feature>
<keyword evidence="2" id="KW-0813">Transport</keyword>
<accession>A0A8S4I0J7</accession>
<dbReference type="GO" id="GO:0015031">
    <property type="term" value="P:protein transport"/>
    <property type="evidence" value="ECO:0007669"/>
    <property type="project" value="UniProtKB-KW"/>
</dbReference>
<feature type="transmembrane region" description="Helical" evidence="5">
    <location>
        <begin position="839"/>
        <end position="858"/>
    </location>
</feature>
<dbReference type="GO" id="GO:0090389">
    <property type="term" value="P:phagosome-lysosome fusion involved in apoptotic cell clearance"/>
    <property type="evidence" value="ECO:0007669"/>
    <property type="project" value="TreeGrafter"/>
</dbReference>
<feature type="transmembrane region" description="Helical" evidence="5">
    <location>
        <begin position="764"/>
        <end position="791"/>
    </location>
</feature>
<dbReference type="GO" id="GO:0035091">
    <property type="term" value="F:phosphatidylinositol binding"/>
    <property type="evidence" value="ECO:0007669"/>
    <property type="project" value="InterPro"/>
</dbReference>
<dbReference type="Pfam" id="PF00787">
    <property type="entry name" value="PX"/>
    <property type="match status" value="1"/>
</dbReference>
<dbReference type="FunFam" id="3.30.1520.10:FF:000001">
    <property type="entry name" value="Sorting nexin"/>
    <property type="match status" value="1"/>
</dbReference>
<dbReference type="InterPro" id="IPR015404">
    <property type="entry name" value="Vps5_C"/>
</dbReference>
<dbReference type="InterPro" id="IPR001683">
    <property type="entry name" value="PX_dom"/>
</dbReference>
<evidence type="ECO:0000259" key="6">
    <source>
        <dbReference type="PROSITE" id="PS50195"/>
    </source>
</evidence>
<feature type="region of interest" description="Disordered" evidence="4">
    <location>
        <begin position="1133"/>
        <end position="1153"/>
    </location>
</feature>
<feature type="compositionally biased region" description="Polar residues" evidence="4">
    <location>
        <begin position="1204"/>
        <end position="1224"/>
    </location>
</feature>
<reference evidence="7" key="1">
    <citation type="submission" date="2021-12" db="EMBL/GenBank/DDBJ databases">
        <authorList>
            <person name="Martin H S."/>
        </authorList>
    </citation>
    <scope>NUCLEOTIDE SEQUENCE</scope>
</reference>
<dbReference type="InterPro" id="IPR053880">
    <property type="entry name" value="GPR180-like_N"/>
</dbReference>
<dbReference type="SUPFAM" id="SSF103657">
    <property type="entry name" value="BAR/IMD domain-like"/>
    <property type="match status" value="1"/>
</dbReference>
<dbReference type="PROSITE" id="PS50195">
    <property type="entry name" value="PX"/>
    <property type="match status" value="1"/>
</dbReference>
<evidence type="ECO:0000313" key="8">
    <source>
        <dbReference type="Proteomes" id="UP000838878"/>
    </source>
</evidence>
<dbReference type="Pfam" id="PF10192">
    <property type="entry name" value="GPR180-TMEM145_TM"/>
    <property type="match status" value="1"/>
</dbReference>
<keyword evidence="8" id="KW-1185">Reference proteome</keyword>
<dbReference type="GO" id="GO:0019236">
    <property type="term" value="P:response to pheromone"/>
    <property type="evidence" value="ECO:0007669"/>
    <property type="project" value="InterPro"/>
</dbReference>
<feature type="region of interest" description="Disordered" evidence="4">
    <location>
        <begin position="1"/>
        <end position="33"/>
    </location>
</feature>
<feature type="transmembrane region" description="Helical" evidence="5">
    <location>
        <begin position="977"/>
        <end position="1001"/>
    </location>
</feature>
<evidence type="ECO:0000256" key="5">
    <source>
        <dbReference type="SAM" id="Phobius"/>
    </source>
</evidence>
<dbReference type="PANTHER" id="PTHR45850">
    <property type="entry name" value="SORTING NEXIN FAMILY MEMBER"/>
    <property type="match status" value="1"/>
</dbReference>
<dbReference type="Pfam" id="PF09325">
    <property type="entry name" value="Vps5"/>
    <property type="match status" value="1"/>
</dbReference>
<dbReference type="AlphaFoldDB" id="A0A8S4I0J7"/>
<dbReference type="FunFam" id="1.20.1270.60:FF:000008">
    <property type="entry name" value="Sorting nexin"/>
    <property type="match status" value="1"/>
</dbReference>
<feature type="region of interest" description="Disordered" evidence="4">
    <location>
        <begin position="1200"/>
        <end position="1232"/>
    </location>
</feature>
<feature type="transmembrane region" description="Helical" evidence="5">
    <location>
        <begin position="943"/>
        <end position="965"/>
    </location>
</feature>
<dbReference type="GO" id="GO:0005768">
    <property type="term" value="C:endosome"/>
    <property type="evidence" value="ECO:0007669"/>
    <property type="project" value="UniProtKB-ARBA"/>
</dbReference>
<evidence type="ECO:0000256" key="1">
    <source>
        <dbReference type="ARBA" id="ARBA00010883"/>
    </source>
</evidence>
<dbReference type="CDD" id="cd07621">
    <property type="entry name" value="BAR_SNX5_6"/>
    <property type="match status" value="1"/>
</dbReference>
<protein>
    <recommendedName>
        <fullName evidence="6">PX domain-containing protein</fullName>
    </recommendedName>
</protein>